<dbReference type="Proteomes" id="UP001302120">
    <property type="component" value="Unassembled WGS sequence"/>
</dbReference>
<evidence type="ECO:0000259" key="4">
    <source>
        <dbReference type="PROSITE" id="PS51272"/>
    </source>
</evidence>
<evidence type="ECO:0000256" key="2">
    <source>
        <dbReference type="RuleBase" id="RU363072"/>
    </source>
</evidence>
<gene>
    <name evidence="5" type="ORF">VB620_12925</name>
</gene>
<dbReference type="InterPro" id="IPR007049">
    <property type="entry name" value="Carb-sel_porin_OprB"/>
</dbReference>
<reference evidence="5 6" key="1">
    <citation type="submission" date="2023-12" db="EMBL/GenBank/DDBJ databases">
        <title>Baltic Sea Cyanobacteria.</title>
        <authorList>
            <person name="Delbaje E."/>
            <person name="Fewer D.P."/>
            <person name="Shishido T.K."/>
        </authorList>
    </citation>
    <scope>NUCLEOTIDE SEQUENCE [LARGE SCALE GENOMIC DNA]</scope>
    <source>
        <strain evidence="5 6">UHCC-0300</strain>
    </source>
</reference>
<dbReference type="InterPro" id="IPR051465">
    <property type="entry name" value="Cell_Envelope_Struct_Comp"/>
</dbReference>
<proteinExistence type="inferred from homology"/>
<feature type="coiled-coil region" evidence="3">
    <location>
        <begin position="117"/>
        <end position="151"/>
    </location>
</feature>
<dbReference type="EMBL" id="JAYGHG010000020">
    <property type="protein sequence ID" value="MEA5582241.1"/>
    <property type="molecule type" value="Genomic_DNA"/>
</dbReference>
<evidence type="ECO:0000256" key="1">
    <source>
        <dbReference type="ARBA" id="ARBA00008769"/>
    </source>
</evidence>
<organism evidence="5 6">
    <name type="scientific">Nodularia harveyana UHCC-0300</name>
    <dbReference type="NCBI Taxonomy" id="2974287"/>
    <lineage>
        <taxon>Bacteria</taxon>
        <taxon>Bacillati</taxon>
        <taxon>Cyanobacteriota</taxon>
        <taxon>Cyanophyceae</taxon>
        <taxon>Nostocales</taxon>
        <taxon>Nodulariaceae</taxon>
        <taxon>Nodularia</taxon>
    </lineage>
</organism>
<keyword evidence="6" id="KW-1185">Reference proteome</keyword>
<dbReference type="NCBIfam" id="NF033921">
    <property type="entry name" value="por_somb"/>
    <property type="match status" value="1"/>
</dbReference>
<sequence>MNSENMMLQTFLALLLSAPIVVFSSSVLAGELEETNTSTPVNSVSQLSDVQPTDWAFGAVQSLVERYACITGYPNGTFRGNRTLTRYEFATGLNACLDKINQLITTGKSDVVKKEDLAILQRLQAEFSSELANLRRRVDAVESQAAALESQQFSTTTKLSGEAIFAITDVFSGDSDPFGVGVSRNNTIFANRIRLNLISSFTGKDELKIRLQSGSTPSPQKEGGFSYGADALIAALGPKETTPEGGQTFNQGFSEVGNVEIGTVSYKFPIGNKLRAAIFANSGEHADYLPNVFSAVGDQDGGSGSLSTFAQYSPIYRIGSRGTGLGLNYELNPAINLSLGYLAANANNPENLTSNSNVNTNAGGLFNGSYSALAQLTIAPTQNLAFGLTYVNAYTAGIPTFGNDVGTTAANSPDLISDNFRRSSNSYGVAGLWRISPKFAVNSWFTYTNQEGRSAGVDNESADVFSYAIALAFPDLGKEGNLGGIVVGVPPYADISGFVPFYRPFLARANREILTDIPNSTKTPLHLEVFYKYQLNDHISVTPGVIWLVAPNQNSNNPDVVIGTVRTTFTF</sequence>
<dbReference type="Pfam" id="PF04966">
    <property type="entry name" value="OprB"/>
    <property type="match status" value="1"/>
</dbReference>
<comment type="similarity">
    <text evidence="1 2">Belongs to the OprB family.</text>
</comment>
<name>A0ABU5UIH4_9CYAN</name>
<evidence type="ECO:0000313" key="5">
    <source>
        <dbReference type="EMBL" id="MEA5582241.1"/>
    </source>
</evidence>
<dbReference type="InterPro" id="IPR038673">
    <property type="entry name" value="OprB_sf"/>
</dbReference>
<keyword evidence="3" id="KW-0175">Coiled coil</keyword>
<dbReference type="InterPro" id="IPR047684">
    <property type="entry name" value="Por_som-like"/>
</dbReference>
<dbReference type="Pfam" id="PF00395">
    <property type="entry name" value="SLH"/>
    <property type="match status" value="1"/>
</dbReference>
<dbReference type="PANTHER" id="PTHR43308:SF1">
    <property type="entry name" value="OUTER MEMBRANE PROTEIN ALPHA"/>
    <property type="match status" value="1"/>
</dbReference>
<dbReference type="PROSITE" id="PS51272">
    <property type="entry name" value="SLH"/>
    <property type="match status" value="1"/>
</dbReference>
<feature type="chain" id="PRO_5044983478" evidence="2">
    <location>
        <begin position="30"/>
        <end position="571"/>
    </location>
</feature>
<evidence type="ECO:0000256" key="3">
    <source>
        <dbReference type="SAM" id="Coils"/>
    </source>
</evidence>
<feature type="domain" description="SLH" evidence="4">
    <location>
        <begin position="43"/>
        <end position="107"/>
    </location>
</feature>
<protein>
    <submittedName>
        <fullName evidence="5">Iron uptake porin</fullName>
    </submittedName>
</protein>
<keyword evidence="2" id="KW-0732">Signal</keyword>
<comment type="caution">
    <text evidence="5">The sequence shown here is derived from an EMBL/GenBank/DDBJ whole genome shotgun (WGS) entry which is preliminary data.</text>
</comment>
<dbReference type="PANTHER" id="PTHR43308">
    <property type="entry name" value="OUTER MEMBRANE PROTEIN ALPHA-RELATED"/>
    <property type="match status" value="1"/>
</dbReference>
<feature type="signal peptide" evidence="2">
    <location>
        <begin position="1"/>
        <end position="29"/>
    </location>
</feature>
<evidence type="ECO:0000313" key="6">
    <source>
        <dbReference type="Proteomes" id="UP001302120"/>
    </source>
</evidence>
<dbReference type="InterPro" id="IPR001119">
    <property type="entry name" value="SLH_dom"/>
</dbReference>
<accession>A0ABU5UIH4</accession>
<dbReference type="Gene3D" id="2.40.160.180">
    <property type="entry name" value="Carbohydrate-selective porin OprB"/>
    <property type="match status" value="1"/>
</dbReference>